<organism evidence="1 2">
    <name type="scientific">Sphingobium phenoxybenzoativorans</name>
    <dbReference type="NCBI Taxonomy" id="1592790"/>
    <lineage>
        <taxon>Bacteria</taxon>
        <taxon>Pseudomonadati</taxon>
        <taxon>Pseudomonadota</taxon>
        <taxon>Alphaproteobacteria</taxon>
        <taxon>Sphingomonadales</taxon>
        <taxon>Sphingomonadaceae</taxon>
        <taxon>Sphingobium</taxon>
    </lineage>
</organism>
<dbReference type="Proteomes" id="UP000681425">
    <property type="component" value="Chromosome"/>
</dbReference>
<evidence type="ECO:0000313" key="1">
    <source>
        <dbReference type="EMBL" id="QUT08271.1"/>
    </source>
</evidence>
<dbReference type="KEGG" id="spph:KFK14_14585"/>
<dbReference type="AlphaFoldDB" id="A0A975KBB9"/>
<reference evidence="1" key="1">
    <citation type="submission" date="2021-04" db="EMBL/GenBank/DDBJ databases">
        <title>Isolation of p-tert-butylphenol degrading bacteria Sphingobium phenoxybenzoativorans Tas13 from active sludge.</title>
        <authorList>
            <person name="Li Y."/>
        </authorList>
    </citation>
    <scope>NUCLEOTIDE SEQUENCE</scope>
    <source>
        <strain evidence="1">Tas13</strain>
    </source>
</reference>
<gene>
    <name evidence="1" type="ORF">KFK14_14585</name>
</gene>
<name>A0A975KBB9_9SPHN</name>
<dbReference type="EMBL" id="CP073910">
    <property type="protein sequence ID" value="QUT08271.1"/>
    <property type="molecule type" value="Genomic_DNA"/>
</dbReference>
<dbReference type="Pfam" id="PF10043">
    <property type="entry name" value="DUF2279"/>
    <property type="match status" value="1"/>
</dbReference>
<accession>A0A975KBB9</accession>
<evidence type="ECO:0000313" key="2">
    <source>
        <dbReference type="Proteomes" id="UP000681425"/>
    </source>
</evidence>
<proteinExistence type="predicted"/>
<keyword evidence="2" id="KW-1185">Reference proteome</keyword>
<dbReference type="InterPro" id="IPR018736">
    <property type="entry name" value="DUF2279_periplasmic_lipo"/>
</dbReference>
<sequence length="234" mass="26088">MTVLNVEKIVKEGGKKFHFQNEGFFGKNTINLGLDKLAHAYDTYLFAEILRARIDRKTGGEARGSAVTAALLASGLMLYGEVYDGLKKSSGFSWQDVVMNTSGAAFSIIRNEVPGLKEKLDFRVLVTPNSDVYTFDGTRHFRQQRYLAAFKLAGVEKFKKTPLRLVELHMGYMASGFTARERERGDPLKHRIFFGIGLNVGELLFGSTSTRAGRAARSVLNYVQVPYTAVHVHD</sequence>
<protein>
    <submittedName>
        <fullName evidence="1">DUF2279 domain-containing protein</fullName>
    </submittedName>
</protein>